<dbReference type="InterPro" id="IPR029017">
    <property type="entry name" value="Enolase-like_N"/>
</dbReference>
<reference evidence="1 2" key="1">
    <citation type="journal article" date="2019" name="Int. J. Syst. Evol. Microbiol.">
        <title>The Global Catalogue of Microorganisms (GCM) 10K type strain sequencing project: providing services to taxonomists for standard genome sequencing and annotation.</title>
        <authorList>
            <consortium name="The Broad Institute Genomics Platform"/>
            <consortium name="The Broad Institute Genome Sequencing Center for Infectious Disease"/>
            <person name="Wu L."/>
            <person name="Ma J."/>
        </authorList>
    </citation>
    <scope>NUCLEOTIDE SEQUENCE [LARGE SCALE GENOMIC DNA]</scope>
    <source>
        <strain evidence="1 2">CGMCC 1.10387</strain>
    </source>
</reference>
<evidence type="ECO:0000313" key="1">
    <source>
        <dbReference type="EMBL" id="MFD1687060.1"/>
    </source>
</evidence>
<dbReference type="Gene3D" id="3.30.390.10">
    <property type="entry name" value="Enolase-like, N-terminal domain"/>
    <property type="match status" value="1"/>
</dbReference>
<dbReference type="RefSeq" id="WP_390282450.1">
    <property type="nucleotide sequence ID" value="NZ_JBHUDP010000007.1"/>
</dbReference>
<dbReference type="Proteomes" id="UP001597092">
    <property type="component" value="Unassembled WGS sequence"/>
</dbReference>
<gene>
    <name evidence="1" type="ORF">ACFSAS_15755</name>
</gene>
<dbReference type="AlphaFoldDB" id="A0ABD6E2R4"/>
<proteinExistence type="predicted"/>
<organism evidence="1 2">
    <name type="scientific">Halobellus litoreus</name>
    <dbReference type="NCBI Taxonomy" id="755310"/>
    <lineage>
        <taxon>Archaea</taxon>
        <taxon>Methanobacteriati</taxon>
        <taxon>Methanobacteriota</taxon>
        <taxon>Stenosarchaea group</taxon>
        <taxon>Halobacteria</taxon>
        <taxon>Halobacteriales</taxon>
        <taxon>Haloferacaceae</taxon>
        <taxon>Halobellus</taxon>
    </lineage>
</organism>
<accession>A0ABD6E2R4</accession>
<dbReference type="EMBL" id="JBHUDP010000007">
    <property type="protein sequence ID" value="MFD1687060.1"/>
    <property type="molecule type" value="Genomic_DNA"/>
</dbReference>
<comment type="caution">
    <text evidence="1">The sequence shown here is derived from an EMBL/GenBank/DDBJ whole genome shotgun (WGS) entry which is preliminary data.</text>
</comment>
<name>A0ABD6E2R4_9EURY</name>
<evidence type="ECO:0000313" key="2">
    <source>
        <dbReference type="Proteomes" id="UP001597092"/>
    </source>
</evidence>
<dbReference type="InterPro" id="IPR036849">
    <property type="entry name" value="Enolase-like_C_sf"/>
</dbReference>
<dbReference type="SUPFAM" id="SSF51604">
    <property type="entry name" value="Enolase C-terminal domain-like"/>
    <property type="match status" value="1"/>
</dbReference>
<dbReference type="Gene3D" id="3.20.20.120">
    <property type="entry name" value="Enolase-like C-terminal domain"/>
    <property type="match status" value="1"/>
</dbReference>
<protein>
    <submittedName>
        <fullName evidence="1">Uncharacterized protein</fullName>
    </submittedName>
</protein>
<keyword evidence="2" id="KW-1185">Reference proteome</keyword>
<sequence>MVGETTRVTSTFVLLAEDEFGAGEDITHEAVDHEALPDTLPFDFAGEYTFDEFSQSLEAVDFFPTKSPEREASRAYRRWALESAALDLALKQNDTTLASRFGRERSPVRFVVSTPVPDGDTTRVEGILAVNPTCEFALEPTDEWTADTFARLAETDAVRVIDLNGQSGGDGDSQAPNPEFYRRVFETLPDAIVADPVVSDDVHDLLAANSDRLSLGASVRSTADIRDAPFDPDWCSIAPSRFGTVRSLLETIEYCAEQDISMYGGGQCELCVGRGHIQLLASLFYPDGPNDVAPRAYNKPTIRADLISSPLEPPEAPTGMEWKQLEFE</sequence>